<organism evidence="3 4">
    <name type="scientific">Phreatobacter stygius</name>
    <dbReference type="NCBI Taxonomy" id="1940610"/>
    <lineage>
        <taxon>Bacteria</taxon>
        <taxon>Pseudomonadati</taxon>
        <taxon>Pseudomonadota</taxon>
        <taxon>Alphaproteobacteria</taxon>
        <taxon>Hyphomicrobiales</taxon>
        <taxon>Phreatobacteraceae</taxon>
        <taxon>Phreatobacter</taxon>
    </lineage>
</organism>
<dbReference type="KEGG" id="pstg:E8M01_02040"/>
<sequence>MGDLASTTVSRLINAPREAVYRAYLDPEALARWLPPGTMTGVVHVFDPREGGAFSMSLVYSGGEPAVRGKTSDTTDRFQGRFARLVPGEQVVWAVEFVSPDPSFAGEMIVETQLTPEAGGTRVTIRCDNIPRGIRPEDNEADCRSTLDKLAAFLNG</sequence>
<reference evidence="3 4" key="1">
    <citation type="submission" date="2019-04" db="EMBL/GenBank/DDBJ databases">
        <title>Phreatobacter aquaticus sp. nov.</title>
        <authorList>
            <person name="Choi A."/>
        </authorList>
    </citation>
    <scope>NUCLEOTIDE SEQUENCE [LARGE SCALE GENOMIC DNA]</scope>
    <source>
        <strain evidence="3 4">KCTC 52518</strain>
    </source>
</reference>
<name>A0A4D7B4K5_9HYPH</name>
<dbReference type="RefSeq" id="WP_136958584.1">
    <property type="nucleotide sequence ID" value="NZ_CP039690.1"/>
</dbReference>
<dbReference type="Proteomes" id="UP000298781">
    <property type="component" value="Chromosome"/>
</dbReference>
<evidence type="ECO:0000313" key="3">
    <source>
        <dbReference type="EMBL" id="QCI63122.1"/>
    </source>
</evidence>
<dbReference type="InterPro" id="IPR013538">
    <property type="entry name" value="ASHA1/2-like_C"/>
</dbReference>
<evidence type="ECO:0000313" key="4">
    <source>
        <dbReference type="Proteomes" id="UP000298781"/>
    </source>
</evidence>
<dbReference type="CDD" id="cd08895">
    <property type="entry name" value="SRPBCC_CalC_Aha1-like_2"/>
    <property type="match status" value="1"/>
</dbReference>
<dbReference type="OrthoDB" id="9786557at2"/>
<gene>
    <name evidence="3" type="ORF">E8M01_02040</name>
</gene>
<dbReference type="AlphaFoldDB" id="A0A4D7B4K5"/>
<feature type="domain" description="Activator of Hsp90 ATPase homologue 1/2-like C-terminal" evidence="2">
    <location>
        <begin position="14"/>
        <end position="154"/>
    </location>
</feature>
<evidence type="ECO:0000259" key="2">
    <source>
        <dbReference type="Pfam" id="PF08327"/>
    </source>
</evidence>
<keyword evidence="4" id="KW-1185">Reference proteome</keyword>
<comment type="similarity">
    <text evidence="1">Belongs to the AHA1 family.</text>
</comment>
<accession>A0A4D7B4K5</accession>
<protein>
    <submittedName>
        <fullName evidence="3">ATPase</fullName>
    </submittedName>
</protein>
<dbReference type="EMBL" id="CP039690">
    <property type="protein sequence ID" value="QCI63122.1"/>
    <property type="molecule type" value="Genomic_DNA"/>
</dbReference>
<evidence type="ECO:0000256" key="1">
    <source>
        <dbReference type="ARBA" id="ARBA00006817"/>
    </source>
</evidence>
<dbReference type="Gene3D" id="3.30.530.20">
    <property type="match status" value="1"/>
</dbReference>
<dbReference type="InterPro" id="IPR023393">
    <property type="entry name" value="START-like_dom_sf"/>
</dbReference>
<dbReference type="SUPFAM" id="SSF55961">
    <property type="entry name" value="Bet v1-like"/>
    <property type="match status" value="1"/>
</dbReference>
<dbReference type="Pfam" id="PF08327">
    <property type="entry name" value="AHSA1"/>
    <property type="match status" value="1"/>
</dbReference>
<proteinExistence type="inferred from homology"/>